<evidence type="ECO:0000313" key="3">
    <source>
        <dbReference type="Proteomes" id="UP000299102"/>
    </source>
</evidence>
<name>A0A4C1TW18_EUMVA</name>
<protein>
    <submittedName>
        <fullName evidence="2">Uncharacterized protein</fullName>
    </submittedName>
</protein>
<organism evidence="2 3">
    <name type="scientific">Eumeta variegata</name>
    <name type="common">Bagworm moth</name>
    <name type="synonym">Eumeta japonica</name>
    <dbReference type="NCBI Taxonomy" id="151549"/>
    <lineage>
        <taxon>Eukaryota</taxon>
        <taxon>Metazoa</taxon>
        <taxon>Ecdysozoa</taxon>
        <taxon>Arthropoda</taxon>
        <taxon>Hexapoda</taxon>
        <taxon>Insecta</taxon>
        <taxon>Pterygota</taxon>
        <taxon>Neoptera</taxon>
        <taxon>Endopterygota</taxon>
        <taxon>Lepidoptera</taxon>
        <taxon>Glossata</taxon>
        <taxon>Ditrysia</taxon>
        <taxon>Tineoidea</taxon>
        <taxon>Psychidae</taxon>
        <taxon>Oiketicinae</taxon>
        <taxon>Eumeta</taxon>
    </lineage>
</organism>
<accession>A0A4C1TW18</accession>
<feature type="compositionally biased region" description="Polar residues" evidence="1">
    <location>
        <begin position="76"/>
        <end position="92"/>
    </location>
</feature>
<comment type="caution">
    <text evidence="2">The sequence shown here is derived from an EMBL/GenBank/DDBJ whole genome shotgun (WGS) entry which is preliminary data.</text>
</comment>
<gene>
    <name evidence="2" type="ORF">EVAR_9085_1</name>
</gene>
<evidence type="ECO:0000256" key="1">
    <source>
        <dbReference type="SAM" id="MobiDB-lite"/>
    </source>
</evidence>
<evidence type="ECO:0000313" key="2">
    <source>
        <dbReference type="EMBL" id="GBP18243.1"/>
    </source>
</evidence>
<dbReference type="EMBL" id="BGZK01000094">
    <property type="protein sequence ID" value="GBP18243.1"/>
    <property type="molecule type" value="Genomic_DNA"/>
</dbReference>
<feature type="region of interest" description="Disordered" evidence="1">
    <location>
        <begin position="76"/>
        <end position="115"/>
    </location>
</feature>
<dbReference type="Proteomes" id="UP000299102">
    <property type="component" value="Unassembled WGS sequence"/>
</dbReference>
<keyword evidence="3" id="KW-1185">Reference proteome</keyword>
<reference evidence="2 3" key="1">
    <citation type="journal article" date="2019" name="Commun. Biol.">
        <title>The bagworm genome reveals a unique fibroin gene that provides high tensile strength.</title>
        <authorList>
            <person name="Kono N."/>
            <person name="Nakamura H."/>
            <person name="Ohtoshi R."/>
            <person name="Tomita M."/>
            <person name="Numata K."/>
            <person name="Arakawa K."/>
        </authorList>
    </citation>
    <scope>NUCLEOTIDE SEQUENCE [LARGE SCALE GENOMIC DNA]</scope>
</reference>
<sequence>MGLVDDDKSSAGRLVCLLFTIILRVSGACREFYDFRNGPGRGAGPSADRGKHVVDTEARSGSRRVCELCAASTLPHTKSPTTGAARHTQATSAGLVARRGTRAPPRATPPHRAAP</sequence>
<feature type="compositionally biased region" description="Low complexity" evidence="1">
    <location>
        <begin position="102"/>
        <end position="115"/>
    </location>
</feature>
<dbReference type="AlphaFoldDB" id="A0A4C1TW18"/>
<proteinExistence type="predicted"/>